<feature type="transmembrane region" description="Helical" evidence="1">
    <location>
        <begin position="210"/>
        <end position="228"/>
    </location>
</feature>
<feature type="domain" description="Acyltransferase 3" evidence="2">
    <location>
        <begin position="13"/>
        <end position="342"/>
    </location>
</feature>
<keyword evidence="3" id="KW-0012">Acyltransferase</keyword>
<feature type="transmembrane region" description="Helical" evidence="1">
    <location>
        <begin position="329"/>
        <end position="351"/>
    </location>
</feature>
<dbReference type="Pfam" id="PF01757">
    <property type="entry name" value="Acyl_transf_3"/>
    <property type="match status" value="1"/>
</dbReference>
<feature type="transmembrane region" description="Helical" evidence="1">
    <location>
        <begin position="240"/>
        <end position="258"/>
    </location>
</feature>
<proteinExistence type="predicted"/>
<feature type="transmembrane region" description="Helical" evidence="1">
    <location>
        <begin position="180"/>
        <end position="198"/>
    </location>
</feature>
<protein>
    <submittedName>
        <fullName evidence="3">Acyltransferase family protein</fullName>
        <ecNumber evidence="3">2.3.-.-</ecNumber>
    </submittedName>
</protein>
<name>A0ABW4XRI3_9FLAO</name>
<feature type="transmembrane region" description="Helical" evidence="1">
    <location>
        <begin position="152"/>
        <end position="173"/>
    </location>
</feature>
<reference evidence="4" key="1">
    <citation type="journal article" date="2019" name="Int. J. Syst. Evol. Microbiol.">
        <title>The Global Catalogue of Microorganisms (GCM) 10K type strain sequencing project: providing services to taxonomists for standard genome sequencing and annotation.</title>
        <authorList>
            <consortium name="The Broad Institute Genomics Platform"/>
            <consortium name="The Broad Institute Genome Sequencing Center for Infectious Disease"/>
            <person name="Wu L."/>
            <person name="Ma J."/>
        </authorList>
    </citation>
    <scope>NUCLEOTIDE SEQUENCE [LARGE SCALE GENOMIC DNA]</scope>
    <source>
        <strain evidence="4">JCM 3389</strain>
    </source>
</reference>
<gene>
    <name evidence="3" type="ORF">ACFSJE_00305</name>
</gene>
<sequence length="379" mass="43384">MMKNAYIGTLTPLRGLAAIWVVIFHFDEVTSFAGLPYLLSRDTSMLLGKGYLWVDFFFILSGFVITHVYGDKFKVSSFDTIVSFIKARFARLYPLHLLQLFIHLIFFGSLLAFAPKTASNFAFVYPSEGFWRHLVFAEPFGNPTGLSWNMPAWSIGAEWWTYLIMIPVFVWLFRKRKFTLTVLAIVGIILLVLIPGWHENGDLNTTWEFGLFRCISEFSIGILVYQAFRSEIGLNFFKKDVVGVGFLVMAVACMHFGVQDIITVGFFAAVILSLAHNGGMLHKLASYPAARFCGDISFSLYMFQALWLFVYWIGMQYWVSLHPGQHPGIVVLLLSMLLMLVLNGISAWLSFRYFEQPAREWIKSISFKRIKSRLSLARR</sequence>
<dbReference type="RefSeq" id="WP_379828931.1">
    <property type="nucleotide sequence ID" value="NZ_JBHUHU010000001.1"/>
</dbReference>
<feature type="transmembrane region" description="Helical" evidence="1">
    <location>
        <begin position="12"/>
        <end position="39"/>
    </location>
</feature>
<feature type="transmembrane region" description="Helical" evidence="1">
    <location>
        <begin position="264"/>
        <end position="284"/>
    </location>
</feature>
<keyword evidence="1" id="KW-0472">Membrane</keyword>
<keyword evidence="1" id="KW-0812">Transmembrane</keyword>
<keyword evidence="1" id="KW-1133">Transmembrane helix</keyword>
<feature type="transmembrane region" description="Helical" evidence="1">
    <location>
        <begin position="91"/>
        <end position="114"/>
    </location>
</feature>
<dbReference type="Proteomes" id="UP001597342">
    <property type="component" value="Unassembled WGS sequence"/>
</dbReference>
<accession>A0ABW4XRI3</accession>
<evidence type="ECO:0000313" key="3">
    <source>
        <dbReference type="EMBL" id="MFD2098191.1"/>
    </source>
</evidence>
<feature type="transmembrane region" description="Helical" evidence="1">
    <location>
        <begin position="296"/>
        <end position="317"/>
    </location>
</feature>
<organism evidence="3 4">
    <name type="scientific">Flagellimonas iocasae</name>
    <dbReference type="NCBI Taxonomy" id="2055905"/>
    <lineage>
        <taxon>Bacteria</taxon>
        <taxon>Pseudomonadati</taxon>
        <taxon>Bacteroidota</taxon>
        <taxon>Flavobacteriia</taxon>
        <taxon>Flavobacteriales</taxon>
        <taxon>Flavobacteriaceae</taxon>
        <taxon>Flagellimonas</taxon>
    </lineage>
</organism>
<dbReference type="GO" id="GO:0016746">
    <property type="term" value="F:acyltransferase activity"/>
    <property type="evidence" value="ECO:0007669"/>
    <property type="project" value="UniProtKB-KW"/>
</dbReference>
<dbReference type="PANTHER" id="PTHR23028">
    <property type="entry name" value="ACETYLTRANSFERASE"/>
    <property type="match status" value="1"/>
</dbReference>
<keyword evidence="3" id="KW-0808">Transferase</keyword>
<dbReference type="EC" id="2.3.-.-" evidence="3"/>
<dbReference type="EMBL" id="JBHUHU010000001">
    <property type="protein sequence ID" value="MFD2098191.1"/>
    <property type="molecule type" value="Genomic_DNA"/>
</dbReference>
<comment type="caution">
    <text evidence="3">The sequence shown here is derived from an EMBL/GenBank/DDBJ whole genome shotgun (WGS) entry which is preliminary data.</text>
</comment>
<dbReference type="InterPro" id="IPR050879">
    <property type="entry name" value="Acyltransferase_3"/>
</dbReference>
<dbReference type="InterPro" id="IPR002656">
    <property type="entry name" value="Acyl_transf_3_dom"/>
</dbReference>
<evidence type="ECO:0000256" key="1">
    <source>
        <dbReference type="SAM" id="Phobius"/>
    </source>
</evidence>
<keyword evidence="4" id="KW-1185">Reference proteome</keyword>
<feature type="transmembrane region" description="Helical" evidence="1">
    <location>
        <begin position="51"/>
        <end position="70"/>
    </location>
</feature>
<evidence type="ECO:0000313" key="4">
    <source>
        <dbReference type="Proteomes" id="UP001597342"/>
    </source>
</evidence>
<evidence type="ECO:0000259" key="2">
    <source>
        <dbReference type="Pfam" id="PF01757"/>
    </source>
</evidence>